<dbReference type="PANTHER" id="PTHR46796">
    <property type="entry name" value="HTH-TYPE TRANSCRIPTIONAL ACTIVATOR RHAS-RELATED"/>
    <property type="match status" value="1"/>
</dbReference>
<evidence type="ECO:0000313" key="7">
    <source>
        <dbReference type="Proteomes" id="UP000265419"/>
    </source>
</evidence>
<feature type="domain" description="HTH araC/xylS-type" evidence="5">
    <location>
        <begin position="258"/>
        <end position="359"/>
    </location>
</feature>
<name>A0A399JHL1_9MICC</name>
<keyword evidence="2" id="KW-0238">DNA-binding</keyword>
<dbReference type="InterPro" id="IPR009057">
    <property type="entry name" value="Homeodomain-like_sf"/>
</dbReference>
<dbReference type="InterPro" id="IPR050204">
    <property type="entry name" value="AraC_XylS_family_regulators"/>
</dbReference>
<dbReference type="EMBL" id="QQXK01000002">
    <property type="protein sequence ID" value="RII43622.1"/>
    <property type="molecule type" value="Genomic_DNA"/>
</dbReference>
<dbReference type="InterPro" id="IPR018060">
    <property type="entry name" value="HTH_AraC"/>
</dbReference>
<organism evidence="6 7">
    <name type="scientific">Galactobacter valiniphilus</name>
    <dbReference type="NCBI Taxonomy" id="2676122"/>
    <lineage>
        <taxon>Bacteria</taxon>
        <taxon>Bacillati</taxon>
        <taxon>Actinomycetota</taxon>
        <taxon>Actinomycetes</taxon>
        <taxon>Micrococcales</taxon>
        <taxon>Micrococcaceae</taxon>
        <taxon>Galactobacter</taxon>
    </lineage>
</organism>
<evidence type="ECO:0000259" key="5">
    <source>
        <dbReference type="PROSITE" id="PS01124"/>
    </source>
</evidence>
<evidence type="ECO:0000313" key="6">
    <source>
        <dbReference type="EMBL" id="RII43622.1"/>
    </source>
</evidence>
<dbReference type="Pfam" id="PF12833">
    <property type="entry name" value="HTH_18"/>
    <property type="match status" value="1"/>
</dbReference>
<feature type="region of interest" description="Disordered" evidence="4">
    <location>
        <begin position="43"/>
        <end position="75"/>
    </location>
</feature>
<evidence type="ECO:0000256" key="1">
    <source>
        <dbReference type="ARBA" id="ARBA00023015"/>
    </source>
</evidence>
<comment type="caution">
    <text evidence="6">The sequence shown here is derived from an EMBL/GenBank/DDBJ whole genome shotgun (WGS) entry which is preliminary data.</text>
</comment>
<proteinExistence type="predicted"/>
<dbReference type="GO" id="GO:0003700">
    <property type="term" value="F:DNA-binding transcription factor activity"/>
    <property type="evidence" value="ECO:0007669"/>
    <property type="project" value="InterPro"/>
</dbReference>
<evidence type="ECO:0000256" key="4">
    <source>
        <dbReference type="SAM" id="MobiDB-lite"/>
    </source>
</evidence>
<evidence type="ECO:0000256" key="2">
    <source>
        <dbReference type="ARBA" id="ARBA00023125"/>
    </source>
</evidence>
<dbReference type="PANTHER" id="PTHR46796:SF6">
    <property type="entry name" value="ARAC SUBFAMILY"/>
    <property type="match status" value="1"/>
</dbReference>
<gene>
    <name evidence="6" type="ORF">DWB68_01640</name>
</gene>
<dbReference type="Pfam" id="PF14525">
    <property type="entry name" value="AraC_binding_2"/>
    <property type="match status" value="1"/>
</dbReference>
<dbReference type="AlphaFoldDB" id="A0A399JHL1"/>
<dbReference type="SUPFAM" id="SSF46689">
    <property type="entry name" value="Homeodomain-like"/>
    <property type="match status" value="1"/>
</dbReference>
<sequence length="363" mass="37870">MAAGAVEVFDAGALAAPDRFDGWRQAVNEAFVPLHATPLGGPLSLHDGARSPRVLGSPGAGAGPRGVKRSTLSGAGGAAPTADGAGFSGALLSQDLGAACATEVAGTAVRVWRDAAAIAHADPGIYKLGLQVHGYSVLAQDGREAALTPGDLAIYDTTRPYSLDFEDRFSMFVLMIPRDRLGLTPAQVARLTAERISGRHGLGALASSLLGGLGRALRMGGVEPEPRAVDAVLDLVQATLLQRLGPEQSVPTADVVFAAACSYIDEHVGRPELSVEEVAAAQHVSVRYLQQLFSQRGATPSAWIRRRRLEGCRADLADPRLASRPVSAIGAHWGFADASGFARAFKAAEGLTPGEYRAERLAR</sequence>
<keyword evidence="1" id="KW-0805">Transcription regulation</keyword>
<reference evidence="6 7" key="1">
    <citation type="submission" date="2018-07" db="EMBL/GenBank/DDBJ databases">
        <title>Arthrobacter sp. nov., isolated from raw cow's milk with high bacterial count.</title>
        <authorList>
            <person name="Hahne J."/>
            <person name="Isele D."/>
            <person name="Lipski A."/>
        </authorList>
    </citation>
    <scope>NUCLEOTIDE SEQUENCE [LARGE SCALE GENOMIC DNA]</scope>
    <source>
        <strain evidence="6 7">JZ R-35</strain>
    </source>
</reference>
<dbReference type="Proteomes" id="UP000265419">
    <property type="component" value="Unassembled WGS sequence"/>
</dbReference>
<keyword evidence="3" id="KW-0804">Transcription</keyword>
<protein>
    <submittedName>
        <fullName evidence="6">Helix-turn-helix domain-containing protein</fullName>
    </submittedName>
</protein>
<dbReference type="InterPro" id="IPR035418">
    <property type="entry name" value="AraC-bd_2"/>
</dbReference>
<keyword evidence="7" id="KW-1185">Reference proteome</keyword>
<dbReference type="SMART" id="SM00342">
    <property type="entry name" value="HTH_ARAC"/>
    <property type="match status" value="1"/>
</dbReference>
<evidence type="ECO:0000256" key="3">
    <source>
        <dbReference type="ARBA" id="ARBA00023163"/>
    </source>
</evidence>
<dbReference type="GO" id="GO:0043565">
    <property type="term" value="F:sequence-specific DNA binding"/>
    <property type="evidence" value="ECO:0007669"/>
    <property type="project" value="InterPro"/>
</dbReference>
<dbReference type="PROSITE" id="PS01124">
    <property type="entry name" value="HTH_ARAC_FAMILY_2"/>
    <property type="match status" value="1"/>
</dbReference>
<dbReference type="Gene3D" id="1.10.10.60">
    <property type="entry name" value="Homeodomain-like"/>
    <property type="match status" value="1"/>
</dbReference>
<accession>A0A399JHL1</accession>
<dbReference type="RefSeq" id="WP_119423382.1">
    <property type="nucleotide sequence ID" value="NZ_QQXK01000002.1"/>
</dbReference>